<proteinExistence type="predicted"/>
<feature type="transmembrane region" description="Helical" evidence="2">
    <location>
        <begin position="38"/>
        <end position="54"/>
    </location>
</feature>
<dbReference type="RefSeq" id="XP_040662317.1">
    <property type="nucleotide sequence ID" value="XM_040809561.1"/>
</dbReference>
<feature type="transmembrane region" description="Helical" evidence="2">
    <location>
        <begin position="129"/>
        <end position="150"/>
    </location>
</feature>
<evidence type="ECO:0000313" key="3">
    <source>
        <dbReference type="EMBL" id="OJI96554.1"/>
    </source>
</evidence>
<feature type="transmembrane region" description="Helical" evidence="2">
    <location>
        <begin position="99"/>
        <end position="117"/>
    </location>
</feature>
<evidence type="ECO:0000256" key="2">
    <source>
        <dbReference type="SAM" id="Phobius"/>
    </source>
</evidence>
<accession>A0A1L9P532</accession>
<feature type="region of interest" description="Disordered" evidence="1">
    <location>
        <begin position="235"/>
        <end position="254"/>
    </location>
</feature>
<dbReference type="Proteomes" id="UP000184073">
    <property type="component" value="Unassembled WGS sequence"/>
</dbReference>
<gene>
    <name evidence="3" type="ORF">ASPVEDRAFT_23561</name>
</gene>
<reference evidence="4" key="1">
    <citation type="journal article" date="2017" name="Genome Biol.">
        <title>Comparative genomics reveals high biological diversity and specific adaptations in the industrially and medically important fungal genus Aspergillus.</title>
        <authorList>
            <person name="de Vries R.P."/>
            <person name="Riley R."/>
            <person name="Wiebenga A."/>
            <person name="Aguilar-Osorio G."/>
            <person name="Amillis S."/>
            <person name="Uchima C.A."/>
            <person name="Anderluh G."/>
            <person name="Asadollahi M."/>
            <person name="Askin M."/>
            <person name="Barry K."/>
            <person name="Battaglia E."/>
            <person name="Bayram O."/>
            <person name="Benocci T."/>
            <person name="Braus-Stromeyer S.A."/>
            <person name="Caldana C."/>
            <person name="Canovas D."/>
            <person name="Cerqueira G.C."/>
            <person name="Chen F."/>
            <person name="Chen W."/>
            <person name="Choi C."/>
            <person name="Clum A."/>
            <person name="Dos Santos R.A."/>
            <person name="Damasio A.R."/>
            <person name="Diallinas G."/>
            <person name="Emri T."/>
            <person name="Fekete E."/>
            <person name="Flipphi M."/>
            <person name="Freyberg S."/>
            <person name="Gallo A."/>
            <person name="Gournas C."/>
            <person name="Habgood R."/>
            <person name="Hainaut M."/>
            <person name="Harispe M.L."/>
            <person name="Henrissat B."/>
            <person name="Hilden K.S."/>
            <person name="Hope R."/>
            <person name="Hossain A."/>
            <person name="Karabika E."/>
            <person name="Karaffa L."/>
            <person name="Karanyi Z."/>
            <person name="Krasevec N."/>
            <person name="Kuo A."/>
            <person name="Kusch H."/>
            <person name="LaButti K."/>
            <person name="Lagendijk E.L."/>
            <person name="Lapidus A."/>
            <person name="Levasseur A."/>
            <person name="Lindquist E."/>
            <person name="Lipzen A."/>
            <person name="Logrieco A.F."/>
            <person name="MacCabe A."/>
            <person name="Maekelae M.R."/>
            <person name="Malavazi I."/>
            <person name="Melin P."/>
            <person name="Meyer V."/>
            <person name="Mielnichuk N."/>
            <person name="Miskei M."/>
            <person name="Molnar A.P."/>
            <person name="Mule G."/>
            <person name="Ngan C.Y."/>
            <person name="Orejas M."/>
            <person name="Orosz E."/>
            <person name="Ouedraogo J.P."/>
            <person name="Overkamp K.M."/>
            <person name="Park H.-S."/>
            <person name="Perrone G."/>
            <person name="Piumi F."/>
            <person name="Punt P.J."/>
            <person name="Ram A.F."/>
            <person name="Ramon A."/>
            <person name="Rauscher S."/>
            <person name="Record E."/>
            <person name="Riano-Pachon D.M."/>
            <person name="Robert V."/>
            <person name="Roehrig J."/>
            <person name="Ruller R."/>
            <person name="Salamov A."/>
            <person name="Salih N.S."/>
            <person name="Samson R.A."/>
            <person name="Sandor E."/>
            <person name="Sanguinetti M."/>
            <person name="Schuetze T."/>
            <person name="Sepcic K."/>
            <person name="Shelest E."/>
            <person name="Sherlock G."/>
            <person name="Sophianopoulou V."/>
            <person name="Squina F.M."/>
            <person name="Sun H."/>
            <person name="Susca A."/>
            <person name="Todd R.B."/>
            <person name="Tsang A."/>
            <person name="Unkles S.E."/>
            <person name="van de Wiele N."/>
            <person name="van Rossen-Uffink D."/>
            <person name="Oliveira J.V."/>
            <person name="Vesth T.C."/>
            <person name="Visser J."/>
            <person name="Yu J.-H."/>
            <person name="Zhou M."/>
            <person name="Andersen M.R."/>
            <person name="Archer D.B."/>
            <person name="Baker S.E."/>
            <person name="Benoit I."/>
            <person name="Brakhage A.A."/>
            <person name="Braus G.H."/>
            <person name="Fischer R."/>
            <person name="Frisvad J.C."/>
            <person name="Goldman G.H."/>
            <person name="Houbraken J."/>
            <person name="Oakley B."/>
            <person name="Pocsi I."/>
            <person name="Scazzocchio C."/>
            <person name="Seiboth B."/>
            <person name="vanKuyk P.A."/>
            <person name="Wortman J."/>
            <person name="Dyer P.S."/>
            <person name="Grigoriev I.V."/>
        </authorList>
    </citation>
    <scope>NUCLEOTIDE SEQUENCE [LARGE SCALE GENOMIC DNA]</scope>
    <source>
        <strain evidence="4">CBS 583.65</strain>
    </source>
</reference>
<dbReference type="EMBL" id="KV878125">
    <property type="protein sequence ID" value="OJI96554.1"/>
    <property type="molecule type" value="Genomic_DNA"/>
</dbReference>
<dbReference type="AlphaFoldDB" id="A0A1L9P532"/>
<dbReference type="VEuPathDB" id="FungiDB:ASPVEDRAFT_23561"/>
<evidence type="ECO:0000256" key="1">
    <source>
        <dbReference type="SAM" id="MobiDB-lite"/>
    </source>
</evidence>
<keyword evidence="2" id="KW-1133">Transmembrane helix</keyword>
<keyword evidence="2" id="KW-0812">Transmembrane</keyword>
<name>A0A1L9P532_ASPVE</name>
<organism evidence="3 4">
    <name type="scientific">Aspergillus versicolor CBS 583.65</name>
    <dbReference type="NCBI Taxonomy" id="1036611"/>
    <lineage>
        <taxon>Eukaryota</taxon>
        <taxon>Fungi</taxon>
        <taxon>Dikarya</taxon>
        <taxon>Ascomycota</taxon>
        <taxon>Pezizomycotina</taxon>
        <taxon>Eurotiomycetes</taxon>
        <taxon>Eurotiomycetidae</taxon>
        <taxon>Eurotiales</taxon>
        <taxon>Aspergillaceae</taxon>
        <taxon>Aspergillus</taxon>
        <taxon>Aspergillus subgen. Nidulantes</taxon>
    </lineage>
</organism>
<feature type="transmembrane region" description="Helical" evidence="2">
    <location>
        <begin position="61"/>
        <end position="79"/>
    </location>
</feature>
<dbReference type="GeneID" id="63725072"/>
<keyword evidence="4" id="KW-1185">Reference proteome</keyword>
<dbReference type="OrthoDB" id="10380317at2759"/>
<evidence type="ECO:0000313" key="4">
    <source>
        <dbReference type="Proteomes" id="UP000184073"/>
    </source>
</evidence>
<sequence>MDAIHTVLAQTGNVPESADDNVVCVSPFSSSFSLLPRLHVYFCFTVATAVWPFYNARPLKAAYIFSIFYAALSATHSAANFAILVRGDTKDNILDPDLFHHYRTIALGVFFCARLLYSPHGRPLTNDQFNLIRFLLFVLGAAGVAGNVAIRHVARNITSNESICRASNAVLLPQKIVLDDHNRHYEFLSSLTRFISGTDIGYNIAYFLFNPTVQGLLVFWQGFYASFTSHSRGRPKSPFSHSQTSEPHSPPARSLQNMFSQALKLAWRAFLLYNDSGFAIVTIATMSSLQAEAIYYNLQFPENLTNGILSPWSIWVPTLLYLAIEAGIRIHRLPERLHQEHIARQKKEATEAKIYHALEPLKDREVHIYLQRCAVGQLPCGTEITYEKAAIYCQVFPEFIPVFENLIRLLKENE</sequence>
<protein>
    <submittedName>
        <fullName evidence="3">Uncharacterized protein</fullName>
    </submittedName>
</protein>
<keyword evidence="2" id="KW-0472">Membrane</keyword>